<dbReference type="RefSeq" id="WP_143969569.1">
    <property type="nucleotide sequence ID" value="NZ_VJOO01000027.1"/>
</dbReference>
<dbReference type="InterPro" id="IPR050557">
    <property type="entry name" value="RTX_toxin/Mannuronan_C5-epim"/>
</dbReference>
<dbReference type="GO" id="GO:0005576">
    <property type="term" value="C:extracellular region"/>
    <property type="evidence" value="ECO:0007669"/>
    <property type="project" value="UniProtKB-SubCell"/>
</dbReference>
<accession>A0A554XHQ5</accession>
<evidence type="ECO:0000256" key="1">
    <source>
        <dbReference type="ARBA" id="ARBA00004613"/>
    </source>
</evidence>
<evidence type="ECO:0000259" key="4">
    <source>
        <dbReference type="Pfam" id="PF13946"/>
    </source>
</evidence>
<dbReference type="SUPFAM" id="SSF51120">
    <property type="entry name" value="beta-Roll"/>
    <property type="match status" value="1"/>
</dbReference>
<dbReference type="Pfam" id="PF13946">
    <property type="entry name" value="DUF4214"/>
    <property type="match status" value="1"/>
</dbReference>
<feature type="region of interest" description="Disordered" evidence="3">
    <location>
        <begin position="198"/>
        <end position="225"/>
    </location>
</feature>
<evidence type="ECO:0000313" key="6">
    <source>
        <dbReference type="Proteomes" id="UP000316388"/>
    </source>
</evidence>
<comment type="subcellular location">
    <subcellularLocation>
        <location evidence="1">Secreted</location>
    </subcellularLocation>
</comment>
<protein>
    <submittedName>
        <fullName evidence="5">Leukotoxin</fullName>
    </submittedName>
</protein>
<dbReference type="PROSITE" id="PS00330">
    <property type="entry name" value="HEMOLYSIN_CALCIUM"/>
    <property type="match status" value="3"/>
</dbReference>
<organism evidence="5 6">
    <name type="scientific">Tepidimonas fonticaldi</name>
    <dbReference type="NCBI Taxonomy" id="1101373"/>
    <lineage>
        <taxon>Bacteria</taxon>
        <taxon>Pseudomonadati</taxon>
        <taxon>Pseudomonadota</taxon>
        <taxon>Betaproteobacteria</taxon>
        <taxon>Burkholderiales</taxon>
        <taxon>Tepidimonas</taxon>
    </lineage>
</organism>
<dbReference type="AlphaFoldDB" id="A0A554XHQ5"/>
<dbReference type="InterPro" id="IPR011049">
    <property type="entry name" value="Serralysin-like_metalloprot_C"/>
</dbReference>
<dbReference type="InterPro" id="IPR038255">
    <property type="entry name" value="PBS_linker_sf"/>
</dbReference>
<evidence type="ECO:0000256" key="2">
    <source>
        <dbReference type="ARBA" id="ARBA00022525"/>
    </source>
</evidence>
<feature type="compositionally biased region" description="Low complexity" evidence="3">
    <location>
        <begin position="202"/>
        <end position="225"/>
    </location>
</feature>
<dbReference type="EMBL" id="VJOO01000027">
    <property type="protein sequence ID" value="TSE35328.1"/>
    <property type="molecule type" value="Genomic_DNA"/>
</dbReference>
<dbReference type="InterPro" id="IPR001343">
    <property type="entry name" value="Hemolysn_Ca-bd"/>
</dbReference>
<keyword evidence="2" id="KW-0964">Secreted</keyword>
<sequence>MPITNEQRLKLIELYIGYFNRAPEQAGLDYWSAQLSNALASGVDERAALAGIANQFYQAGLQFGLFRASDSTETLIRTVYRNVLGRDEVDPAGLAYWQQRLDSGQISRGEFVLALIQGAKDYVAAAPANDPYRWVGDYLAIRAQVGDMFARNSAGLTAEDAIRQGQALIANYVTPEKIKQGQVDLQAIYQAIVTPVGGNPVQPTTPDQPTQPTTPGGPPAGTMGDDTIVGTAGNDTIQGLAGNDTLRGGLGDDRLDGGSGADQLYGDDGNDHLLGGDGADTLYGGNGDDLLEGGDGADNLYGDDGGDTLYGDSGDDRLEGGAGDDILHGGSNNDYLEGGLGVDALYGGDGDDRLFDIYFADLQGGHYDGGAGNDTLAFNAGGTAKGGDGNDKITVEGRQTTLVTGVETGEGADTVILNSLRSPVVLDLTESLPARDTIKFSYPANTVPQQPLIVVKGFGREDVFDLSGFHTWSMPAGVSTYTFQAGATLSNGVITKSYVQFLESPSEPYQTYLSPPRTKDDHGKGFFVITGASAAAADRATVAAFLDAYGNNAAYQAGKSHYFLFNVGNSDMALYKFTDDSGGNDRITPDELTPQAIFVGVRTEQLTEAQIIASFWNT</sequence>
<dbReference type="PANTHER" id="PTHR38340:SF1">
    <property type="entry name" value="S-LAYER PROTEIN"/>
    <property type="match status" value="1"/>
</dbReference>
<name>A0A554XHQ5_9BURK</name>
<dbReference type="Proteomes" id="UP000316388">
    <property type="component" value="Unassembled WGS sequence"/>
</dbReference>
<gene>
    <name evidence="5" type="primary">ltxA</name>
    <name evidence="5" type="ORF">Tfont_02302</name>
</gene>
<dbReference type="GO" id="GO:0005509">
    <property type="term" value="F:calcium ion binding"/>
    <property type="evidence" value="ECO:0007669"/>
    <property type="project" value="InterPro"/>
</dbReference>
<dbReference type="Gene3D" id="2.150.10.10">
    <property type="entry name" value="Serralysin-like metalloprotease, C-terminal"/>
    <property type="match status" value="2"/>
</dbReference>
<dbReference type="InterPro" id="IPR025282">
    <property type="entry name" value="DUF4214"/>
</dbReference>
<dbReference type="Pfam" id="PF00353">
    <property type="entry name" value="HemolysinCabind"/>
    <property type="match status" value="3"/>
</dbReference>
<proteinExistence type="predicted"/>
<dbReference type="Gene3D" id="1.10.3130.20">
    <property type="entry name" value="Phycobilisome linker domain"/>
    <property type="match status" value="1"/>
</dbReference>
<evidence type="ECO:0000256" key="3">
    <source>
        <dbReference type="SAM" id="MobiDB-lite"/>
    </source>
</evidence>
<feature type="domain" description="DUF4214" evidence="4">
    <location>
        <begin position="71"/>
        <end position="117"/>
    </location>
</feature>
<evidence type="ECO:0000313" key="5">
    <source>
        <dbReference type="EMBL" id="TSE35328.1"/>
    </source>
</evidence>
<dbReference type="InterPro" id="IPR018511">
    <property type="entry name" value="Hemolysin-typ_Ca-bd_CS"/>
</dbReference>
<dbReference type="PRINTS" id="PR00313">
    <property type="entry name" value="CABNDNGRPT"/>
</dbReference>
<dbReference type="PANTHER" id="PTHR38340">
    <property type="entry name" value="S-LAYER PROTEIN"/>
    <property type="match status" value="1"/>
</dbReference>
<comment type="caution">
    <text evidence="5">The sequence shown here is derived from an EMBL/GenBank/DDBJ whole genome shotgun (WGS) entry which is preliminary data.</text>
</comment>
<reference evidence="5 6" key="1">
    <citation type="submission" date="2019-07" db="EMBL/GenBank/DDBJ databases">
        <title>Tepidimonas fonticaldi AT-A2 draft genome.</title>
        <authorList>
            <person name="Da Costa M.S."/>
            <person name="Froufe H.J.C."/>
            <person name="Egas C."/>
            <person name="Albuquerque L."/>
        </authorList>
    </citation>
    <scope>NUCLEOTIDE SEQUENCE [LARGE SCALE GENOMIC DNA]</scope>
    <source>
        <strain evidence="5 6">AT-A2</strain>
    </source>
</reference>